<keyword evidence="3" id="KW-1185">Reference proteome</keyword>
<proteinExistence type="predicted"/>
<dbReference type="EMBL" id="BSTX01000001">
    <property type="protein sequence ID" value="GLZ77493.1"/>
    <property type="molecule type" value="Genomic_DNA"/>
</dbReference>
<name>A0A9W6SJP4_9ACTN</name>
<protein>
    <submittedName>
        <fullName evidence="2">Uncharacterized protein</fullName>
    </submittedName>
</protein>
<comment type="caution">
    <text evidence="2">The sequence shown here is derived from an EMBL/GenBank/DDBJ whole genome shotgun (WGS) entry which is preliminary data.</text>
</comment>
<sequence length="101" mass="10697">MVGGVSGRAGCAALLVPGGAHEAALALARQIREAATDKVQVVFCVAEMKRLARDAAKLMIVAAEPGGPQLRGDSNPGRQTHRGLEQARPHRLRESPRPVRD</sequence>
<dbReference type="Proteomes" id="UP001165079">
    <property type="component" value="Unassembled WGS sequence"/>
</dbReference>
<evidence type="ECO:0000313" key="2">
    <source>
        <dbReference type="EMBL" id="GLZ77493.1"/>
    </source>
</evidence>
<feature type="compositionally biased region" description="Basic and acidic residues" evidence="1">
    <location>
        <begin position="82"/>
        <end position="101"/>
    </location>
</feature>
<gene>
    <name evidence="2" type="ORF">Afil01_23000</name>
</gene>
<evidence type="ECO:0000256" key="1">
    <source>
        <dbReference type="SAM" id="MobiDB-lite"/>
    </source>
</evidence>
<evidence type="ECO:0000313" key="3">
    <source>
        <dbReference type="Proteomes" id="UP001165079"/>
    </source>
</evidence>
<accession>A0A9W6SJP4</accession>
<reference evidence="2" key="1">
    <citation type="submission" date="2023-03" db="EMBL/GenBank/DDBJ databases">
        <title>Actinorhabdospora filicis NBRC 111898.</title>
        <authorList>
            <person name="Ichikawa N."/>
            <person name="Sato H."/>
            <person name="Tonouchi N."/>
        </authorList>
    </citation>
    <scope>NUCLEOTIDE SEQUENCE</scope>
    <source>
        <strain evidence="2">NBRC 111898</strain>
    </source>
</reference>
<feature type="region of interest" description="Disordered" evidence="1">
    <location>
        <begin position="64"/>
        <end position="101"/>
    </location>
</feature>
<dbReference type="AlphaFoldDB" id="A0A9W6SJP4"/>
<organism evidence="2 3">
    <name type="scientific">Actinorhabdospora filicis</name>
    <dbReference type="NCBI Taxonomy" id="1785913"/>
    <lineage>
        <taxon>Bacteria</taxon>
        <taxon>Bacillati</taxon>
        <taxon>Actinomycetota</taxon>
        <taxon>Actinomycetes</taxon>
        <taxon>Micromonosporales</taxon>
        <taxon>Micromonosporaceae</taxon>
        <taxon>Actinorhabdospora</taxon>
    </lineage>
</organism>